<keyword evidence="4" id="KW-1003">Cell membrane</keyword>
<dbReference type="PROSITE" id="PS50885">
    <property type="entry name" value="HAMP"/>
    <property type="match status" value="1"/>
</dbReference>
<name>A0A831UDM5_GEOME</name>
<dbReference type="SUPFAM" id="SSF47384">
    <property type="entry name" value="Homodimeric domain of signal transducing histidine kinase"/>
    <property type="match status" value="1"/>
</dbReference>
<dbReference type="InterPro" id="IPR029151">
    <property type="entry name" value="Sensor-like_sf"/>
</dbReference>
<keyword evidence="14" id="KW-0472">Membrane</keyword>
<evidence type="ECO:0000256" key="13">
    <source>
        <dbReference type="SAM" id="Coils"/>
    </source>
</evidence>
<comment type="catalytic activity">
    <reaction evidence="1">
        <text>ATP + protein L-histidine = ADP + protein N-phospho-L-histidine.</text>
        <dbReference type="EC" id="2.7.13.3"/>
    </reaction>
</comment>
<dbReference type="PROSITE" id="PS50109">
    <property type="entry name" value="HIS_KIN"/>
    <property type="match status" value="1"/>
</dbReference>
<dbReference type="Pfam" id="PF00672">
    <property type="entry name" value="HAMP"/>
    <property type="match status" value="1"/>
</dbReference>
<dbReference type="SUPFAM" id="SSF158472">
    <property type="entry name" value="HAMP domain-like"/>
    <property type="match status" value="1"/>
</dbReference>
<dbReference type="Pfam" id="PF08448">
    <property type="entry name" value="PAS_4"/>
    <property type="match status" value="1"/>
</dbReference>
<dbReference type="EMBL" id="DSOV01000042">
    <property type="protein sequence ID" value="HEN42532.1"/>
    <property type="molecule type" value="Genomic_DNA"/>
</dbReference>
<keyword evidence="13" id="KW-0175">Coiled coil</keyword>
<keyword evidence="11 14" id="KW-1133">Transmembrane helix</keyword>
<feature type="domain" description="HAMP" evidence="16">
    <location>
        <begin position="421"/>
        <end position="473"/>
    </location>
</feature>
<dbReference type="InterPro" id="IPR005467">
    <property type="entry name" value="His_kinase_dom"/>
</dbReference>
<organism evidence="17">
    <name type="scientific">Geobacter metallireducens</name>
    <dbReference type="NCBI Taxonomy" id="28232"/>
    <lineage>
        <taxon>Bacteria</taxon>
        <taxon>Pseudomonadati</taxon>
        <taxon>Thermodesulfobacteriota</taxon>
        <taxon>Desulfuromonadia</taxon>
        <taxon>Geobacterales</taxon>
        <taxon>Geobacteraceae</taxon>
        <taxon>Geobacter</taxon>
    </lineage>
</organism>
<feature type="transmembrane region" description="Helical" evidence="14">
    <location>
        <begin position="398"/>
        <end position="419"/>
    </location>
</feature>
<dbReference type="InterPro" id="IPR004358">
    <property type="entry name" value="Sig_transdc_His_kin-like_C"/>
</dbReference>
<evidence type="ECO:0000256" key="4">
    <source>
        <dbReference type="ARBA" id="ARBA00022475"/>
    </source>
</evidence>
<dbReference type="Gene3D" id="3.30.565.10">
    <property type="entry name" value="Histidine kinase-like ATPase, C-terminal domain"/>
    <property type="match status" value="1"/>
</dbReference>
<evidence type="ECO:0000256" key="3">
    <source>
        <dbReference type="ARBA" id="ARBA00012438"/>
    </source>
</evidence>
<dbReference type="PANTHER" id="PTHR43065:SF10">
    <property type="entry name" value="PEROXIDE STRESS-ACTIVATED HISTIDINE KINASE MAK3"/>
    <property type="match status" value="1"/>
</dbReference>
<evidence type="ECO:0000256" key="12">
    <source>
        <dbReference type="ARBA" id="ARBA00023012"/>
    </source>
</evidence>
<protein>
    <recommendedName>
        <fullName evidence="3">histidine kinase</fullName>
        <ecNumber evidence="3">2.7.13.3</ecNumber>
    </recommendedName>
</protein>
<sequence length="838" mass="91946">MKWTLFAKIFVAMLLVSLLPLLLLAFFLGTGISSTADQLASQLAAAINMQVGRSLEHQAREVAEDVGKFLRDCEADLLLAVALADSPESLTRFYEVRREEVWHRSGTPDDLREIKEKIPRYASLEVTDRQGRQTFAIRYGRRIPEGELRSIADPAATDFRSEEYFRRAARLKRGEIYVSHVTGFHVGKKEQLGDESDPERAVGGAEFRGVVRFATPRFDSRGRFAGIVALGLDHRHLMEFTQHILPGHVAPTVFPSYKSGNYAFMFDDEGWIITHPKYWDIRGLDRQGRLIPPYSIRSSKSDVEAGRIPYNLDHAGFIHPNYPVVAAQVRAGRSGFVDVTNVGGAKKVMAFAPIVYSTGDYRRYGIFGAVTIGFQTDQFQGPARVGVALVRNSLREQLHASILIIALAAVLVPVCALLISRGITRPLALLTIQAHDLALGESTRQVEVSGNDEVRALADSFNRMASELELRKRGLLNTLDQLQASKAQITAEKNFKASILESISSAILTFSPDGLLSSINGTGRSLFGDRWKEGDPARGIFSATPPLGDHLAQVLAGERPFGRESLEVVRDGETRHYDVGYFPIAEEAGGGITLTIRDETEREHLREEMMRLDRLASLGRLSAGIAHEVRNPLTGISLLLDDLHDRMAEQPENAGLIARALAEIDRVERLISSLLSYAAPPASRFRVGDLSAVVQDVLLLFRKACAHQGIELSCQEGLLPSFSFDPEKLRQLLINLLKNAQEALPDGGAIRIVTAREGDMAVISVWDSGCGIPAEDLPHLFEPFFSRKGAGTGLGLSIVQRIVEEHGGEIEVESAGGSGTTFTVRLPLTAAASDMGDE</sequence>
<dbReference type="GO" id="GO:0005524">
    <property type="term" value="F:ATP binding"/>
    <property type="evidence" value="ECO:0007669"/>
    <property type="project" value="UniProtKB-KW"/>
</dbReference>
<dbReference type="InterPro" id="IPR013656">
    <property type="entry name" value="PAS_4"/>
</dbReference>
<reference evidence="17" key="1">
    <citation type="journal article" date="2020" name="mSystems">
        <title>Genome- and Community-Level Interaction Insights into Carbon Utilization and Element Cycling Functions of Hydrothermarchaeota in Hydrothermal Sediment.</title>
        <authorList>
            <person name="Zhou Z."/>
            <person name="Liu Y."/>
            <person name="Xu W."/>
            <person name="Pan J."/>
            <person name="Luo Z.H."/>
            <person name="Li M."/>
        </authorList>
    </citation>
    <scope>NUCLEOTIDE SEQUENCE [LARGE SCALE GENOMIC DNA]</scope>
    <source>
        <strain evidence="17">SpSt-349</strain>
    </source>
</reference>
<evidence type="ECO:0000256" key="1">
    <source>
        <dbReference type="ARBA" id="ARBA00000085"/>
    </source>
</evidence>
<dbReference type="SUPFAM" id="SSF55785">
    <property type="entry name" value="PYP-like sensor domain (PAS domain)"/>
    <property type="match status" value="1"/>
</dbReference>
<dbReference type="Pfam" id="PF00512">
    <property type="entry name" value="HisKA"/>
    <property type="match status" value="1"/>
</dbReference>
<evidence type="ECO:0000256" key="7">
    <source>
        <dbReference type="ARBA" id="ARBA00022692"/>
    </source>
</evidence>
<dbReference type="PRINTS" id="PR00344">
    <property type="entry name" value="BCTRLSENSOR"/>
</dbReference>
<dbReference type="InterPro" id="IPR035965">
    <property type="entry name" value="PAS-like_dom_sf"/>
</dbReference>
<evidence type="ECO:0000256" key="14">
    <source>
        <dbReference type="SAM" id="Phobius"/>
    </source>
</evidence>
<feature type="domain" description="Histidine kinase" evidence="15">
    <location>
        <begin position="624"/>
        <end position="830"/>
    </location>
</feature>
<keyword evidence="10" id="KW-0067">ATP-binding</keyword>
<evidence type="ECO:0000256" key="10">
    <source>
        <dbReference type="ARBA" id="ARBA00022840"/>
    </source>
</evidence>
<evidence type="ECO:0000259" key="16">
    <source>
        <dbReference type="PROSITE" id="PS50885"/>
    </source>
</evidence>
<evidence type="ECO:0000256" key="8">
    <source>
        <dbReference type="ARBA" id="ARBA00022741"/>
    </source>
</evidence>
<dbReference type="Gene3D" id="3.30.450.20">
    <property type="entry name" value="PAS domain"/>
    <property type="match status" value="2"/>
</dbReference>
<keyword evidence="12" id="KW-0902">Two-component regulatory system</keyword>
<gene>
    <name evidence="17" type="ORF">ENQ87_09170</name>
</gene>
<dbReference type="InterPro" id="IPR003660">
    <property type="entry name" value="HAMP_dom"/>
</dbReference>
<dbReference type="AlphaFoldDB" id="A0A831UDM5"/>
<comment type="caution">
    <text evidence="17">The sequence shown here is derived from an EMBL/GenBank/DDBJ whole genome shotgun (WGS) entry which is preliminary data.</text>
</comment>
<dbReference type="CDD" id="cd00075">
    <property type="entry name" value="HATPase"/>
    <property type="match status" value="1"/>
</dbReference>
<accession>A0A831UDM5</accession>
<dbReference type="Gene3D" id="1.10.287.130">
    <property type="match status" value="1"/>
</dbReference>
<keyword evidence="5" id="KW-0597">Phosphoprotein</keyword>
<evidence type="ECO:0000256" key="6">
    <source>
        <dbReference type="ARBA" id="ARBA00022679"/>
    </source>
</evidence>
<evidence type="ECO:0000259" key="15">
    <source>
        <dbReference type="PROSITE" id="PS50109"/>
    </source>
</evidence>
<dbReference type="InterPro" id="IPR036097">
    <property type="entry name" value="HisK_dim/P_sf"/>
</dbReference>
<dbReference type="FunFam" id="3.30.565.10:FF:000006">
    <property type="entry name" value="Sensor histidine kinase WalK"/>
    <property type="match status" value="1"/>
</dbReference>
<dbReference type="CDD" id="cd06225">
    <property type="entry name" value="HAMP"/>
    <property type="match status" value="1"/>
</dbReference>
<dbReference type="SMART" id="SM00388">
    <property type="entry name" value="HisKA"/>
    <property type="match status" value="1"/>
</dbReference>
<dbReference type="InterPro" id="IPR003594">
    <property type="entry name" value="HATPase_dom"/>
</dbReference>
<dbReference type="SUPFAM" id="SSF55874">
    <property type="entry name" value="ATPase domain of HSP90 chaperone/DNA topoisomerase II/histidine kinase"/>
    <property type="match status" value="1"/>
</dbReference>
<keyword evidence="9 17" id="KW-0418">Kinase</keyword>
<dbReference type="Gene3D" id="6.10.340.10">
    <property type="match status" value="1"/>
</dbReference>
<evidence type="ECO:0000256" key="9">
    <source>
        <dbReference type="ARBA" id="ARBA00022777"/>
    </source>
</evidence>
<keyword evidence="6" id="KW-0808">Transferase</keyword>
<feature type="coiled-coil region" evidence="13">
    <location>
        <begin position="465"/>
        <end position="492"/>
    </location>
</feature>
<dbReference type="PANTHER" id="PTHR43065">
    <property type="entry name" value="SENSOR HISTIDINE KINASE"/>
    <property type="match status" value="1"/>
</dbReference>
<dbReference type="GO" id="GO:0000155">
    <property type="term" value="F:phosphorelay sensor kinase activity"/>
    <property type="evidence" value="ECO:0007669"/>
    <property type="project" value="InterPro"/>
</dbReference>
<evidence type="ECO:0000256" key="11">
    <source>
        <dbReference type="ARBA" id="ARBA00022989"/>
    </source>
</evidence>
<evidence type="ECO:0000313" key="17">
    <source>
        <dbReference type="EMBL" id="HEN42532.1"/>
    </source>
</evidence>
<dbReference type="SMART" id="SM00304">
    <property type="entry name" value="HAMP"/>
    <property type="match status" value="1"/>
</dbReference>
<evidence type="ECO:0000256" key="2">
    <source>
        <dbReference type="ARBA" id="ARBA00004651"/>
    </source>
</evidence>
<dbReference type="EC" id="2.7.13.3" evidence="3"/>
<dbReference type="InterPro" id="IPR036890">
    <property type="entry name" value="HATPase_C_sf"/>
</dbReference>
<dbReference type="SUPFAM" id="SSF103190">
    <property type="entry name" value="Sensory domain-like"/>
    <property type="match status" value="1"/>
</dbReference>
<dbReference type="Pfam" id="PF02518">
    <property type="entry name" value="HATPase_c"/>
    <property type="match status" value="1"/>
</dbReference>
<dbReference type="SMART" id="SM00387">
    <property type="entry name" value="HATPase_c"/>
    <property type="match status" value="1"/>
</dbReference>
<keyword evidence="7 14" id="KW-0812">Transmembrane</keyword>
<evidence type="ECO:0000256" key="5">
    <source>
        <dbReference type="ARBA" id="ARBA00022553"/>
    </source>
</evidence>
<comment type="subcellular location">
    <subcellularLocation>
        <location evidence="2">Cell membrane</location>
        <topology evidence="2">Multi-pass membrane protein</topology>
    </subcellularLocation>
</comment>
<dbReference type="CDD" id="cd00082">
    <property type="entry name" value="HisKA"/>
    <property type="match status" value="1"/>
</dbReference>
<dbReference type="InterPro" id="IPR003661">
    <property type="entry name" value="HisK_dim/P_dom"/>
</dbReference>
<keyword evidence="8" id="KW-0547">Nucleotide-binding</keyword>
<dbReference type="GO" id="GO:0005886">
    <property type="term" value="C:plasma membrane"/>
    <property type="evidence" value="ECO:0007669"/>
    <property type="project" value="UniProtKB-SubCell"/>
</dbReference>
<proteinExistence type="predicted"/>